<dbReference type="InterPro" id="IPR008040">
    <property type="entry name" value="Hydant_A_N"/>
</dbReference>
<evidence type="ECO:0000313" key="5">
    <source>
        <dbReference type="Proteomes" id="UP000769766"/>
    </source>
</evidence>
<dbReference type="Proteomes" id="UP000769766">
    <property type="component" value="Unassembled WGS sequence"/>
</dbReference>
<dbReference type="PANTHER" id="PTHR11365">
    <property type="entry name" value="5-OXOPROLINASE RELATED"/>
    <property type="match status" value="1"/>
</dbReference>
<dbReference type="InterPro" id="IPR043129">
    <property type="entry name" value="ATPase_NBD"/>
</dbReference>
<protein>
    <submittedName>
        <fullName evidence="4">Hydantoinase/oxoprolinase family protein</fullName>
    </submittedName>
</protein>
<dbReference type="Pfam" id="PF01968">
    <property type="entry name" value="Hydantoinase_A"/>
    <property type="match status" value="1"/>
</dbReference>
<name>A0A932CQC1_UNCTE</name>
<feature type="domain" description="Acetophenone carboxylase-like C-terminal" evidence="3">
    <location>
        <begin position="524"/>
        <end position="714"/>
    </location>
</feature>
<dbReference type="InterPro" id="IPR045079">
    <property type="entry name" value="Oxoprolinase-like"/>
</dbReference>
<dbReference type="GO" id="GO:0006749">
    <property type="term" value="P:glutathione metabolic process"/>
    <property type="evidence" value="ECO:0007669"/>
    <property type="project" value="TreeGrafter"/>
</dbReference>
<dbReference type="GO" id="GO:0005829">
    <property type="term" value="C:cytosol"/>
    <property type="evidence" value="ECO:0007669"/>
    <property type="project" value="TreeGrafter"/>
</dbReference>
<dbReference type="PANTHER" id="PTHR11365:SF23">
    <property type="entry name" value="HYPOTHETICAL 5-OXOPROLINASE (EUROFUNG)-RELATED"/>
    <property type="match status" value="1"/>
</dbReference>
<proteinExistence type="predicted"/>
<evidence type="ECO:0000313" key="4">
    <source>
        <dbReference type="EMBL" id="MBI2877442.1"/>
    </source>
</evidence>
<organism evidence="4 5">
    <name type="scientific">Tectimicrobiota bacterium</name>
    <dbReference type="NCBI Taxonomy" id="2528274"/>
    <lineage>
        <taxon>Bacteria</taxon>
        <taxon>Pseudomonadati</taxon>
        <taxon>Nitrospinota/Tectimicrobiota group</taxon>
        <taxon>Candidatus Tectimicrobiota</taxon>
    </lineage>
</organism>
<dbReference type="AlphaFoldDB" id="A0A932CQC1"/>
<gene>
    <name evidence="4" type="ORF">HYY20_11220</name>
</gene>
<feature type="domain" description="Hydantoinase A/oxoprolinase" evidence="1">
    <location>
        <begin position="231"/>
        <end position="511"/>
    </location>
</feature>
<comment type="caution">
    <text evidence="4">The sequence shown here is derived from an EMBL/GenBank/DDBJ whole genome shotgun (WGS) entry which is preliminary data.</text>
</comment>
<dbReference type="EMBL" id="JACPRF010000342">
    <property type="protein sequence ID" value="MBI2877442.1"/>
    <property type="molecule type" value="Genomic_DNA"/>
</dbReference>
<reference evidence="4" key="1">
    <citation type="submission" date="2020-07" db="EMBL/GenBank/DDBJ databases">
        <title>Huge and variable diversity of episymbiotic CPR bacteria and DPANN archaea in groundwater ecosystems.</title>
        <authorList>
            <person name="He C.Y."/>
            <person name="Keren R."/>
            <person name="Whittaker M."/>
            <person name="Farag I.F."/>
            <person name="Doudna J."/>
            <person name="Cate J.H.D."/>
            <person name="Banfield J.F."/>
        </authorList>
    </citation>
    <scope>NUCLEOTIDE SEQUENCE</scope>
    <source>
        <strain evidence="4">NC_groundwater_672_Ag_B-0.1um_62_36</strain>
    </source>
</reference>
<dbReference type="Pfam" id="PF05378">
    <property type="entry name" value="Hydant_A_N"/>
    <property type="match status" value="1"/>
</dbReference>
<dbReference type="GO" id="GO:0017168">
    <property type="term" value="F:5-oxoprolinase (ATP-hydrolyzing) activity"/>
    <property type="evidence" value="ECO:0007669"/>
    <property type="project" value="TreeGrafter"/>
</dbReference>
<evidence type="ECO:0000259" key="3">
    <source>
        <dbReference type="Pfam" id="PF19278"/>
    </source>
</evidence>
<dbReference type="InterPro" id="IPR049517">
    <property type="entry name" value="ACX-like_C"/>
</dbReference>
<feature type="domain" description="Hydantoinase/oxoprolinase N-terminal" evidence="2">
    <location>
        <begin position="6"/>
        <end position="203"/>
    </location>
</feature>
<dbReference type="InterPro" id="IPR002821">
    <property type="entry name" value="Hydantoinase_A"/>
</dbReference>
<evidence type="ECO:0000259" key="1">
    <source>
        <dbReference type="Pfam" id="PF01968"/>
    </source>
</evidence>
<dbReference type="Pfam" id="PF19278">
    <property type="entry name" value="Hydant_A_C"/>
    <property type="match status" value="1"/>
</dbReference>
<sequence>MTQYLIALDAGGTMTDSFCVDEEGRFIVGKALTNPGEEWKSYLESVRDGMGYWQKSSTECHRNALASIYTGTAILNTILTLSGQKVGLLITRGQKDLPVIERGYTWSGLTPEDLLHQILHEHPPYLIEPDCVREISERIGGGSYYGDAHYPPGKVVQKLNEQEVIEAVEDLLAQKVEIIGILFLYSYLNPSHEKRAVELAQQVVQRQGLNLRVVSSHEIAPVMRESERWTSLLYECYAGEESRKQLKRIEAAAREEGYPHPLLTVLAYGGVATTDYPRFYETIISGPVGGLIGAEFLSQIIGRKDIICCDMGGTSFDVGLIVEGKIGIKKDPDFARRRLALPMVNLDSIGAGAGMVVRVDEKYRIVTLGPESAGSRVGVCLDYPEPTVSDVNVALGYLNPDNFLGGKIKLDRDKAIRVLEERVARPLDTDLFKAGSGILDLIHSKMKDHIYYSLLARGYNPADYLLLIYGGSGPLHLWGICEGVPFGGVMTVPWAAAFSAFGISCADFVHRYHQGIAAMLKSAAEDPKKMAVGEGINAAWAELEAKARREFDNFMGISPEEISFTYGGYGKYIGQIEYIEFSASIDRIRSPQDLERLAQDFEKAYTTVYPAAARYPEAGYFFNELYVEARAEKRKPVLTRHPLQGRTPSQGYKGTREVFHRDRWQTFDIWEMEQLAAGNVVEGPAVIEHPMTTLVVPGGKRVELDAYRFIWYQDNPLKA</sequence>
<accession>A0A932CQC1</accession>
<evidence type="ECO:0000259" key="2">
    <source>
        <dbReference type="Pfam" id="PF05378"/>
    </source>
</evidence>
<dbReference type="SUPFAM" id="SSF53067">
    <property type="entry name" value="Actin-like ATPase domain"/>
    <property type="match status" value="1"/>
</dbReference>